<dbReference type="InterPro" id="IPR020904">
    <property type="entry name" value="Sc_DH/Rdtase_CS"/>
</dbReference>
<dbReference type="PANTHER" id="PTHR42901:SF1">
    <property type="entry name" value="ALCOHOL DEHYDROGENASE"/>
    <property type="match status" value="1"/>
</dbReference>
<dbReference type="AlphaFoldDB" id="A0A0D6MGS0"/>
<dbReference type="Proteomes" id="UP000032679">
    <property type="component" value="Unassembled WGS sequence"/>
</dbReference>
<dbReference type="EMBL" id="BALE01000001">
    <property type="protein sequence ID" value="GAN52716.1"/>
    <property type="molecule type" value="Genomic_DNA"/>
</dbReference>
<dbReference type="Gene3D" id="3.40.50.720">
    <property type="entry name" value="NAD(P)-binding Rossmann-like Domain"/>
    <property type="match status" value="1"/>
</dbReference>
<dbReference type="RefSeq" id="WP_048845985.1">
    <property type="nucleotide sequence ID" value="NZ_BALE01000001.1"/>
</dbReference>
<dbReference type="FunFam" id="3.40.50.720:FF:000047">
    <property type="entry name" value="NADP-dependent L-serine/L-allo-threonine dehydrogenase"/>
    <property type="match status" value="1"/>
</dbReference>
<protein>
    <submittedName>
        <fullName evidence="4">Oxidoreductase</fullName>
    </submittedName>
</protein>
<keyword evidence="2" id="KW-0560">Oxidoreductase</keyword>
<dbReference type="GO" id="GO:0016616">
    <property type="term" value="F:oxidoreductase activity, acting on the CH-OH group of donors, NAD or NADP as acceptor"/>
    <property type="evidence" value="ECO:0007669"/>
    <property type="project" value="UniProtKB-ARBA"/>
</dbReference>
<dbReference type="OrthoDB" id="658698at2"/>
<dbReference type="SUPFAM" id="SSF51735">
    <property type="entry name" value="NAD(P)-binding Rossmann-fold domains"/>
    <property type="match status" value="1"/>
</dbReference>
<dbReference type="PRINTS" id="PR00081">
    <property type="entry name" value="GDHRDH"/>
</dbReference>
<sequence>MATVLVTGATAGFGKAITARLVREGHKVIATGRRRERLEVLAAELGDAVLPYQLDVTDSAANAALPSSLPEGFREIDVLINNAGLALGVGKAIDSKVADWQTMIATNVRGMAEITHAILPGMIERNTGYIMALGSTAGTYPYLGGNVYCGTKAFVDQFMQSLRCDLLGTKIRATVIAPGLCGGSEFSNVRLRDDGKAADVYKDTTPLTPEDIAETVSWLMGLPLHMNVNHIEMMPLCQASGGLSVDRTLGNV</sequence>
<evidence type="ECO:0000256" key="3">
    <source>
        <dbReference type="RuleBase" id="RU000363"/>
    </source>
</evidence>
<gene>
    <name evidence="4" type="ORF">Tasa_001_031</name>
</gene>
<evidence type="ECO:0000256" key="1">
    <source>
        <dbReference type="ARBA" id="ARBA00006484"/>
    </source>
</evidence>
<dbReference type="Pfam" id="PF00106">
    <property type="entry name" value="adh_short"/>
    <property type="match status" value="1"/>
</dbReference>
<dbReference type="PANTHER" id="PTHR42901">
    <property type="entry name" value="ALCOHOL DEHYDROGENASE"/>
    <property type="match status" value="1"/>
</dbReference>
<evidence type="ECO:0000313" key="5">
    <source>
        <dbReference type="Proteomes" id="UP000032679"/>
    </source>
</evidence>
<evidence type="ECO:0000256" key="2">
    <source>
        <dbReference type="ARBA" id="ARBA00023002"/>
    </source>
</evidence>
<keyword evidence="5" id="KW-1185">Reference proteome</keyword>
<name>A0A0D6MGS0_9PROT</name>
<dbReference type="STRING" id="1231623.Tasa_001_031"/>
<dbReference type="InterPro" id="IPR002347">
    <property type="entry name" value="SDR_fam"/>
</dbReference>
<dbReference type="PROSITE" id="PS00061">
    <property type="entry name" value="ADH_SHORT"/>
    <property type="match status" value="1"/>
</dbReference>
<reference evidence="4 5" key="1">
    <citation type="submission" date="2012-10" db="EMBL/GenBank/DDBJ databases">
        <title>Genome sequencing of Tanticharoenia sakaeratensis NBRC 103193.</title>
        <authorList>
            <person name="Azuma Y."/>
            <person name="Hadano H."/>
            <person name="Hirakawa H."/>
            <person name="Matsushita K."/>
        </authorList>
    </citation>
    <scope>NUCLEOTIDE SEQUENCE [LARGE SCALE GENOMIC DNA]</scope>
    <source>
        <strain evidence="4 5">NBRC 103193</strain>
    </source>
</reference>
<dbReference type="PRINTS" id="PR00080">
    <property type="entry name" value="SDRFAMILY"/>
</dbReference>
<evidence type="ECO:0000313" key="4">
    <source>
        <dbReference type="EMBL" id="GAN52716.1"/>
    </source>
</evidence>
<comment type="similarity">
    <text evidence="1 3">Belongs to the short-chain dehydrogenases/reductases (SDR) family.</text>
</comment>
<proteinExistence type="inferred from homology"/>
<organism evidence="4 5">
    <name type="scientific">Tanticharoenia sakaeratensis NBRC 103193</name>
    <dbReference type="NCBI Taxonomy" id="1231623"/>
    <lineage>
        <taxon>Bacteria</taxon>
        <taxon>Pseudomonadati</taxon>
        <taxon>Pseudomonadota</taxon>
        <taxon>Alphaproteobacteria</taxon>
        <taxon>Acetobacterales</taxon>
        <taxon>Acetobacteraceae</taxon>
        <taxon>Tanticharoenia</taxon>
    </lineage>
</organism>
<comment type="caution">
    <text evidence="4">The sequence shown here is derived from an EMBL/GenBank/DDBJ whole genome shotgun (WGS) entry which is preliminary data.</text>
</comment>
<accession>A0A0D6MGS0</accession>
<dbReference type="InterPro" id="IPR036291">
    <property type="entry name" value="NAD(P)-bd_dom_sf"/>
</dbReference>